<keyword evidence="1" id="KW-0472">Membrane</keyword>
<dbReference type="Proteomes" id="UP000053593">
    <property type="component" value="Unassembled WGS sequence"/>
</dbReference>
<dbReference type="Pfam" id="PF20151">
    <property type="entry name" value="DUF6533"/>
    <property type="match status" value="1"/>
</dbReference>
<name>A0A0D0CBL9_9AGAR</name>
<evidence type="ECO:0000313" key="3">
    <source>
        <dbReference type="EMBL" id="KIK52288.1"/>
    </source>
</evidence>
<dbReference type="AlphaFoldDB" id="A0A0D0CBL9"/>
<feature type="domain" description="DUF6533" evidence="2">
    <location>
        <begin position="19"/>
        <end position="59"/>
    </location>
</feature>
<sequence length="94" mass="10578">MSNLAGLESARSGSILFSSTLVVLYYDHLLTLESEIRLLWKRPKNAGVYVFFLNRYIAFFGNIVAAFSLFSTSLTPSRSVICGHNPERVIFTIE</sequence>
<organism evidence="3 4">
    <name type="scientific">Collybiopsis luxurians FD-317 M1</name>
    <dbReference type="NCBI Taxonomy" id="944289"/>
    <lineage>
        <taxon>Eukaryota</taxon>
        <taxon>Fungi</taxon>
        <taxon>Dikarya</taxon>
        <taxon>Basidiomycota</taxon>
        <taxon>Agaricomycotina</taxon>
        <taxon>Agaricomycetes</taxon>
        <taxon>Agaricomycetidae</taxon>
        <taxon>Agaricales</taxon>
        <taxon>Marasmiineae</taxon>
        <taxon>Omphalotaceae</taxon>
        <taxon>Collybiopsis</taxon>
        <taxon>Collybiopsis luxurians</taxon>
    </lineage>
</organism>
<dbReference type="InterPro" id="IPR045340">
    <property type="entry name" value="DUF6533"/>
</dbReference>
<gene>
    <name evidence="3" type="ORF">GYMLUDRAFT_969754</name>
</gene>
<feature type="transmembrane region" description="Helical" evidence="1">
    <location>
        <begin position="9"/>
        <end position="26"/>
    </location>
</feature>
<reference evidence="3 4" key="1">
    <citation type="submission" date="2014-04" db="EMBL/GenBank/DDBJ databases">
        <title>Evolutionary Origins and Diversification of the Mycorrhizal Mutualists.</title>
        <authorList>
            <consortium name="DOE Joint Genome Institute"/>
            <consortium name="Mycorrhizal Genomics Consortium"/>
            <person name="Kohler A."/>
            <person name="Kuo A."/>
            <person name="Nagy L.G."/>
            <person name="Floudas D."/>
            <person name="Copeland A."/>
            <person name="Barry K.W."/>
            <person name="Cichocki N."/>
            <person name="Veneault-Fourrey C."/>
            <person name="LaButti K."/>
            <person name="Lindquist E.A."/>
            <person name="Lipzen A."/>
            <person name="Lundell T."/>
            <person name="Morin E."/>
            <person name="Murat C."/>
            <person name="Riley R."/>
            <person name="Ohm R."/>
            <person name="Sun H."/>
            <person name="Tunlid A."/>
            <person name="Henrissat B."/>
            <person name="Grigoriev I.V."/>
            <person name="Hibbett D.S."/>
            <person name="Martin F."/>
        </authorList>
    </citation>
    <scope>NUCLEOTIDE SEQUENCE [LARGE SCALE GENOMIC DNA]</scope>
    <source>
        <strain evidence="3 4">FD-317 M1</strain>
    </source>
</reference>
<keyword evidence="4" id="KW-1185">Reference proteome</keyword>
<dbReference type="OrthoDB" id="2686513at2759"/>
<dbReference type="HOGENOM" id="CLU_2386399_0_0_1"/>
<evidence type="ECO:0000256" key="1">
    <source>
        <dbReference type="SAM" id="Phobius"/>
    </source>
</evidence>
<feature type="transmembrane region" description="Helical" evidence="1">
    <location>
        <begin position="46"/>
        <end position="70"/>
    </location>
</feature>
<keyword evidence="1" id="KW-0812">Transmembrane</keyword>
<evidence type="ECO:0000259" key="2">
    <source>
        <dbReference type="Pfam" id="PF20151"/>
    </source>
</evidence>
<evidence type="ECO:0000313" key="4">
    <source>
        <dbReference type="Proteomes" id="UP000053593"/>
    </source>
</evidence>
<keyword evidence="1" id="KW-1133">Transmembrane helix</keyword>
<proteinExistence type="predicted"/>
<accession>A0A0D0CBL9</accession>
<protein>
    <recommendedName>
        <fullName evidence="2">DUF6533 domain-containing protein</fullName>
    </recommendedName>
</protein>
<dbReference type="EMBL" id="KN834845">
    <property type="protein sequence ID" value="KIK52288.1"/>
    <property type="molecule type" value="Genomic_DNA"/>
</dbReference>